<gene>
    <name evidence="2" type="ORF">XE10_1057</name>
</gene>
<evidence type="ECO:0000313" key="2">
    <source>
        <dbReference type="EMBL" id="KUL01367.1"/>
    </source>
</evidence>
<name>A0A117MFM4_9EURY</name>
<dbReference type="GO" id="GO:0005975">
    <property type="term" value="P:carbohydrate metabolic process"/>
    <property type="evidence" value="ECO:0007669"/>
    <property type="project" value="InterPro"/>
</dbReference>
<comment type="caution">
    <text evidence="2">The sequence shown here is derived from an EMBL/GenBank/DDBJ whole genome shotgun (WGS) entry which is preliminary data.</text>
</comment>
<dbReference type="PATRIC" id="fig|2198.3.peg.922"/>
<dbReference type="SMART" id="SM00642">
    <property type="entry name" value="Aamy"/>
    <property type="match status" value="1"/>
</dbReference>
<dbReference type="SUPFAM" id="SSF51445">
    <property type="entry name" value="(Trans)glycosidases"/>
    <property type="match status" value="1"/>
</dbReference>
<organism evidence="2 3">
    <name type="scientific">Methanoculleus marisnigri</name>
    <dbReference type="NCBI Taxonomy" id="2198"/>
    <lineage>
        <taxon>Archaea</taxon>
        <taxon>Methanobacteriati</taxon>
        <taxon>Methanobacteriota</taxon>
        <taxon>Stenosarchaea group</taxon>
        <taxon>Methanomicrobia</taxon>
        <taxon>Methanomicrobiales</taxon>
        <taxon>Methanomicrobiaceae</taxon>
        <taxon>Methanoculleus</taxon>
    </lineage>
</organism>
<dbReference type="Pfam" id="PF00128">
    <property type="entry name" value="Alpha-amylase"/>
    <property type="match status" value="1"/>
</dbReference>
<dbReference type="InterPro" id="IPR017853">
    <property type="entry name" value="GH"/>
</dbReference>
<reference evidence="3" key="1">
    <citation type="journal article" date="2015" name="MBio">
        <title>Genome-Resolved Metagenomic Analysis Reveals Roles for Candidate Phyla and Other Microbial Community Members in Biogeochemical Transformations in Oil Reservoirs.</title>
        <authorList>
            <person name="Hu P."/>
            <person name="Tom L."/>
            <person name="Singh A."/>
            <person name="Thomas B.C."/>
            <person name="Baker B.J."/>
            <person name="Piceno Y.M."/>
            <person name="Andersen G.L."/>
            <person name="Banfield J.F."/>
        </authorList>
    </citation>
    <scope>NUCLEOTIDE SEQUENCE [LARGE SCALE GENOMIC DNA]</scope>
</reference>
<proteinExistence type="predicted"/>
<dbReference type="Proteomes" id="UP000054598">
    <property type="component" value="Unassembled WGS sequence"/>
</dbReference>
<feature type="domain" description="Glycosyl hydrolase family 13 catalytic" evidence="1">
    <location>
        <begin position="71"/>
        <end position="383"/>
    </location>
</feature>
<dbReference type="Gene3D" id="3.20.20.80">
    <property type="entry name" value="Glycosidases"/>
    <property type="match status" value="1"/>
</dbReference>
<dbReference type="InterPro" id="IPR006047">
    <property type="entry name" value="GH13_cat_dom"/>
</dbReference>
<dbReference type="EMBL" id="LGHE01000108">
    <property type="protein sequence ID" value="KUL01367.1"/>
    <property type="molecule type" value="Genomic_DNA"/>
</dbReference>
<dbReference type="AlphaFoldDB" id="A0A117MFM4"/>
<evidence type="ECO:0000259" key="1">
    <source>
        <dbReference type="SMART" id="SM00642"/>
    </source>
</evidence>
<dbReference type="PANTHER" id="PTHR47786">
    <property type="entry name" value="ALPHA-1,4-GLUCAN:MALTOSE-1-PHOSPHATE MALTOSYLTRANSFERASE"/>
    <property type="match status" value="1"/>
</dbReference>
<accession>A0A117MFM4</accession>
<protein>
    <submittedName>
        <fullName evidence="2">Alpha amylase, catalytic region</fullName>
    </submittedName>
</protein>
<evidence type="ECO:0000313" key="3">
    <source>
        <dbReference type="Proteomes" id="UP000054598"/>
    </source>
</evidence>
<sequence length="492" mass="56278">MNPPRYPSLYEVNTRLRLRHLARETGRHTTLDDIPDVWLTGLAGCGFSWVYLMGVWETGEAGRRVSRSNEEWLEGYRSLLPDLREEDICGSGFAIAGYSLHPDLGDPDGLSRFRERLHRQGLLLMLDLVPNHTAPDHPWVRDHPDYYVHGTEEDLARRPQDFTALDLPGGRTVLARGRDPCFSGWPDTLQLDYGSPALQDAMIAEVQGIARQCDGVRCDMAMLVLPEVFRQTWGRDTEPFWPRAIEAVRNEHPEFLFMAEAYWDLEWTLLLQGFDYTYDKRLYDRLNTGAGPVRDHLRAEPEYQRKSVRFLENHDEPRAAAVFPPDRHQAAAVLTYLCPGLRFFHQGQFAGRRKKISVHLCRGPEEPTDPTIEEFYRGLVACLRLPAFRDGEWRPLDCNPAWEGNPSHDGYIAFAWEVREERFLVAVNYSPDRGQCYVPLPWADLAGKAVRLNDLMGPANYDRDGGSLLSPGLYLDVPEWGYHVFAVAIKKG</sequence>
<dbReference type="PANTHER" id="PTHR47786:SF2">
    <property type="entry name" value="GLYCOSYL HYDROLASE FAMILY 13 CATALYTIC DOMAIN-CONTAINING PROTEIN"/>
    <property type="match status" value="1"/>
</dbReference>
<dbReference type="CDD" id="cd11347">
    <property type="entry name" value="AmyAc_1"/>
    <property type="match status" value="1"/>
</dbReference>